<dbReference type="RefSeq" id="WP_012932127.1">
    <property type="nucleotide sequence ID" value="NC_013739.1"/>
</dbReference>
<dbReference type="eggNOG" id="COG0277">
    <property type="taxonomic scope" value="Bacteria"/>
</dbReference>
<evidence type="ECO:0000313" key="7">
    <source>
        <dbReference type="EMBL" id="ADB49074.1"/>
    </source>
</evidence>
<keyword evidence="8" id="KW-1185">Reference proteome</keyword>
<dbReference type="InterPro" id="IPR016166">
    <property type="entry name" value="FAD-bd_PCMH"/>
</dbReference>
<dbReference type="SUPFAM" id="SSF56176">
    <property type="entry name" value="FAD-binding/transporter-associated domain-like"/>
    <property type="match status" value="1"/>
</dbReference>
<keyword evidence="3" id="KW-0285">Flavoprotein</keyword>
<dbReference type="InterPro" id="IPR006094">
    <property type="entry name" value="Oxid_FAD_bind_N"/>
</dbReference>
<dbReference type="Gene3D" id="3.30.465.10">
    <property type="match status" value="1"/>
</dbReference>
<dbReference type="PROSITE" id="PS00862">
    <property type="entry name" value="OX2_COVAL_FAD"/>
    <property type="match status" value="1"/>
</dbReference>
<dbReference type="HOGENOM" id="CLU_018354_9_1_11"/>
<sequence length="454" mass="49453">MRVDAAAEGPFELVWKDDEGYERRRRELCWHERVVDRRPRVIARPRTGDDVVTAVRLAREHGLRIGVRSGGHSWINAFLEDDAMVVDLSRLDSFTVSPEARTALLEPAVENRKLIAGLAAHDLAFPVGHCPSVVVGGYLLAGGFGWNSRIWGAATQSVTAVDVVLADGRAVRADADHEPDLYWLARGSGVGFPGIVTRFHVTLQSLPVLRFTQRALRVADVDAVADWLSGVVDRQGRELEIEVAFRTSEDTGEPEILVTAVAFGADPAAAARTLDVLDEVTCGATPARVVEPVECDFDRLYAYNEGLYVAGARYAADAFSTQLDFRSLLRRAATLFAAAPAGPSFLLLGAEPAAPPAYPLLDLPLSLGGRSFIACYAVWEDAGEDERHMTWLRGVAEDLDRVSVGRYVGEADLDDGVSGAETCFAPEAWERVQALRSRFDPAGVFVTPPGWRTR</sequence>
<reference evidence="8" key="2">
    <citation type="submission" date="2010-01" db="EMBL/GenBank/DDBJ databases">
        <title>The complete genome of Conexibacter woesei DSM 14684.</title>
        <authorList>
            <consortium name="US DOE Joint Genome Institute (JGI-PGF)"/>
            <person name="Lucas S."/>
            <person name="Copeland A."/>
            <person name="Lapidus A."/>
            <person name="Glavina del Rio T."/>
            <person name="Dalin E."/>
            <person name="Tice H."/>
            <person name="Bruce D."/>
            <person name="Goodwin L."/>
            <person name="Pitluck S."/>
            <person name="Kyrpides N."/>
            <person name="Mavromatis K."/>
            <person name="Ivanova N."/>
            <person name="Mikhailova N."/>
            <person name="Chertkov O."/>
            <person name="Brettin T."/>
            <person name="Detter J.C."/>
            <person name="Han C."/>
            <person name="Larimer F."/>
            <person name="Land M."/>
            <person name="Hauser L."/>
            <person name="Markowitz V."/>
            <person name="Cheng J.-F."/>
            <person name="Hugenholtz P."/>
            <person name="Woyke T."/>
            <person name="Wu D."/>
            <person name="Pukall R."/>
            <person name="Steenblock K."/>
            <person name="Schneider S."/>
            <person name="Klenk H.-P."/>
            <person name="Eisen J.A."/>
        </authorList>
    </citation>
    <scope>NUCLEOTIDE SEQUENCE [LARGE SCALE GENOMIC DNA]</scope>
    <source>
        <strain evidence="8">DSM 14684 / CIP 108061 / JCM 11494 / NBRC 100937 / ID131577</strain>
    </source>
</reference>
<evidence type="ECO:0000259" key="6">
    <source>
        <dbReference type="PROSITE" id="PS51387"/>
    </source>
</evidence>
<name>D3F9A7_CONWI</name>
<evidence type="ECO:0000256" key="3">
    <source>
        <dbReference type="ARBA" id="ARBA00022630"/>
    </source>
</evidence>
<dbReference type="STRING" id="469383.Cwoe_0639"/>
<keyword evidence="5" id="KW-0560">Oxidoreductase</keyword>
<dbReference type="Proteomes" id="UP000008229">
    <property type="component" value="Chromosome"/>
</dbReference>
<proteinExistence type="inferred from homology"/>
<comment type="cofactor">
    <cofactor evidence="1">
        <name>FAD</name>
        <dbReference type="ChEBI" id="CHEBI:57692"/>
    </cofactor>
</comment>
<accession>D3F9A7</accession>
<dbReference type="PANTHER" id="PTHR42973">
    <property type="entry name" value="BINDING OXIDOREDUCTASE, PUTATIVE (AFU_ORTHOLOGUE AFUA_1G17690)-RELATED"/>
    <property type="match status" value="1"/>
</dbReference>
<dbReference type="KEGG" id="cwo:Cwoe_0639"/>
<evidence type="ECO:0000256" key="4">
    <source>
        <dbReference type="ARBA" id="ARBA00022827"/>
    </source>
</evidence>
<dbReference type="Pfam" id="PF01565">
    <property type="entry name" value="FAD_binding_4"/>
    <property type="match status" value="1"/>
</dbReference>
<dbReference type="InterPro" id="IPR016169">
    <property type="entry name" value="FAD-bd_PCMH_sub2"/>
</dbReference>
<dbReference type="InterPro" id="IPR016167">
    <property type="entry name" value="FAD-bd_PCMH_sub1"/>
</dbReference>
<dbReference type="PROSITE" id="PS51387">
    <property type="entry name" value="FAD_PCMH"/>
    <property type="match status" value="1"/>
</dbReference>
<dbReference type="Gene3D" id="3.30.43.10">
    <property type="entry name" value="Uridine Diphospho-n-acetylenolpyruvylglucosamine Reductase, domain 2"/>
    <property type="match status" value="1"/>
</dbReference>
<evidence type="ECO:0000256" key="5">
    <source>
        <dbReference type="ARBA" id="ARBA00023002"/>
    </source>
</evidence>
<dbReference type="Gene3D" id="3.40.462.20">
    <property type="match status" value="1"/>
</dbReference>
<dbReference type="GO" id="GO:0016491">
    <property type="term" value="F:oxidoreductase activity"/>
    <property type="evidence" value="ECO:0007669"/>
    <property type="project" value="UniProtKB-KW"/>
</dbReference>
<dbReference type="InterPro" id="IPR006093">
    <property type="entry name" value="Oxy_OxRdtase_FAD_BS"/>
</dbReference>
<evidence type="ECO:0000256" key="1">
    <source>
        <dbReference type="ARBA" id="ARBA00001974"/>
    </source>
</evidence>
<gene>
    <name evidence="7" type="ordered locus">Cwoe_0639</name>
</gene>
<dbReference type="OrthoDB" id="3682986at2"/>
<evidence type="ECO:0000256" key="2">
    <source>
        <dbReference type="ARBA" id="ARBA00005466"/>
    </source>
</evidence>
<dbReference type="InterPro" id="IPR050416">
    <property type="entry name" value="FAD-linked_Oxidoreductase"/>
</dbReference>
<dbReference type="GO" id="GO:0071949">
    <property type="term" value="F:FAD binding"/>
    <property type="evidence" value="ECO:0007669"/>
    <property type="project" value="InterPro"/>
</dbReference>
<comment type="similarity">
    <text evidence="2">Belongs to the oxygen-dependent FAD-linked oxidoreductase family.</text>
</comment>
<feature type="domain" description="FAD-binding PCMH-type" evidence="6">
    <location>
        <begin position="34"/>
        <end position="206"/>
    </location>
</feature>
<organism evidence="7 8">
    <name type="scientific">Conexibacter woesei (strain DSM 14684 / CCUG 47730 / CIP 108061 / JCM 11494 / NBRC 100937 / ID131577)</name>
    <dbReference type="NCBI Taxonomy" id="469383"/>
    <lineage>
        <taxon>Bacteria</taxon>
        <taxon>Bacillati</taxon>
        <taxon>Actinomycetota</taxon>
        <taxon>Thermoleophilia</taxon>
        <taxon>Solirubrobacterales</taxon>
        <taxon>Conexibacteraceae</taxon>
        <taxon>Conexibacter</taxon>
    </lineage>
</organism>
<dbReference type="EMBL" id="CP001854">
    <property type="protein sequence ID" value="ADB49074.1"/>
    <property type="molecule type" value="Genomic_DNA"/>
</dbReference>
<keyword evidence="4" id="KW-0274">FAD</keyword>
<reference evidence="7 8" key="1">
    <citation type="journal article" date="2010" name="Stand. Genomic Sci.">
        <title>Complete genome sequence of Conexibacter woesei type strain (ID131577).</title>
        <authorList>
            <person name="Pukall R."/>
            <person name="Lapidus A."/>
            <person name="Glavina Del Rio T."/>
            <person name="Copeland A."/>
            <person name="Tice H."/>
            <person name="Cheng J.-F."/>
            <person name="Lucas S."/>
            <person name="Chen F."/>
            <person name="Nolan M."/>
            <person name="Bruce D."/>
            <person name="Goodwin L."/>
            <person name="Pitluck S."/>
            <person name="Mavromatis K."/>
            <person name="Ivanova N."/>
            <person name="Ovchinnikova G."/>
            <person name="Pati A."/>
            <person name="Chen A."/>
            <person name="Palaniappan K."/>
            <person name="Land M."/>
            <person name="Hauser L."/>
            <person name="Chang Y.-J."/>
            <person name="Jeffries C.D."/>
            <person name="Chain P."/>
            <person name="Meincke L."/>
            <person name="Sims D."/>
            <person name="Brettin T."/>
            <person name="Detter J.C."/>
            <person name="Rohde M."/>
            <person name="Goeker M."/>
            <person name="Bristow J."/>
            <person name="Eisen J.A."/>
            <person name="Markowitz V."/>
            <person name="Kyrpides N.C."/>
            <person name="Klenk H.-P."/>
            <person name="Hugenholtz P."/>
        </authorList>
    </citation>
    <scope>NUCLEOTIDE SEQUENCE [LARGE SCALE GENOMIC DNA]</scope>
    <source>
        <strain evidence="8">DSM 14684 / CIP 108061 / JCM 11494 / NBRC 100937 / ID131577</strain>
    </source>
</reference>
<dbReference type="InterPro" id="IPR036318">
    <property type="entry name" value="FAD-bd_PCMH-like_sf"/>
</dbReference>
<dbReference type="PANTHER" id="PTHR42973:SF39">
    <property type="entry name" value="FAD-BINDING PCMH-TYPE DOMAIN-CONTAINING PROTEIN"/>
    <property type="match status" value="1"/>
</dbReference>
<protein>
    <submittedName>
        <fullName evidence="7">FAD linked oxidase domain protein</fullName>
    </submittedName>
</protein>
<dbReference type="AlphaFoldDB" id="D3F9A7"/>
<evidence type="ECO:0000313" key="8">
    <source>
        <dbReference type="Proteomes" id="UP000008229"/>
    </source>
</evidence>